<keyword evidence="1" id="KW-0812">Transmembrane</keyword>
<keyword evidence="1" id="KW-0472">Membrane</keyword>
<organism evidence="3 4">
    <name type="scientific">Chitinophaga defluvii</name>
    <dbReference type="NCBI Taxonomy" id="3163343"/>
    <lineage>
        <taxon>Bacteria</taxon>
        <taxon>Pseudomonadati</taxon>
        <taxon>Bacteroidota</taxon>
        <taxon>Chitinophagia</taxon>
        <taxon>Chitinophagales</taxon>
        <taxon>Chitinophagaceae</taxon>
        <taxon>Chitinophaga</taxon>
    </lineage>
</organism>
<dbReference type="PANTHER" id="PTHR43471">
    <property type="entry name" value="ABC TRANSPORTER PERMEASE"/>
    <property type="match status" value="1"/>
</dbReference>
<evidence type="ECO:0000259" key="2">
    <source>
        <dbReference type="Pfam" id="PF09822"/>
    </source>
</evidence>
<protein>
    <submittedName>
        <fullName evidence="3">Gldg family protein</fullName>
    </submittedName>
</protein>
<evidence type="ECO:0000313" key="3">
    <source>
        <dbReference type="EMBL" id="MET7000348.1"/>
    </source>
</evidence>
<feature type="transmembrane region" description="Helical" evidence="1">
    <location>
        <begin position="779"/>
        <end position="797"/>
    </location>
</feature>
<dbReference type="Pfam" id="PF12679">
    <property type="entry name" value="ABC2_membrane_2"/>
    <property type="match status" value="1"/>
</dbReference>
<keyword evidence="4" id="KW-1185">Reference proteome</keyword>
<dbReference type="RefSeq" id="WP_354662908.1">
    <property type="nucleotide sequence ID" value="NZ_JBEXAC010000002.1"/>
</dbReference>
<proteinExistence type="predicted"/>
<reference evidence="3 4" key="1">
    <citation type="submission" date="2024-06" db="EMBL/GenBank/DDBJ databases">
        <title>Chitinophaga defluvii sp. nov., isolated from municipal sewage.</title>
        <authorList>
            <person name="Zhang L."/>
        </authorList>
    </citation>
    <scope>NUCLEOTIDE SEQUENCE [LARGE SCALE GENOMIC DNA]</scope>
    <source>
        <strain evidence="3 4">H8</strain>
    </source>
</reference>
<dbReference type="Pfam" id="PF09822">
    <property type="entry name" value="ABC_transp_aux"/>
    <property type="match status" value="1"/>
</dbReference>
<name>A0ABV2TBE0_9BACT</name>
<feature type="transmembrane region" description="Helical" evidence="1">
    <location>
        <begin position="12"/>
        <end position="36"/>
    </location>
</feature>
<dbReference type="InterPro" id="IPR019196">
    <property type="entry name" value="ABC_transp_unknown"/>
</dbReference>
<dbReference type="Proteomes" id="UP001549749">
    <property type="component" value="Unassembled WGS sequence"/>
</dbReference>
<dbReference type="InterPro" id="IPR029062">
    <property type="entry name" value="Class_I_gatase-like"/>
</dbReference>
<comment type="caution">
    <text evidence="3">The sequence shown here is derived from an EMBL/GenBank/DDBJ whole genome shotgun (WGS) entry which is preliminary data.</text>
</comment>
<evidence type="ECO:0000256" key="1">
    <source>
        <dbReference type="SAM" id="Phobius"/>
    </source>
</evidence>
<keyword evidence="1" id="KW-1133">Transmembrane helix</keyword>
<dbReference type="SUPFAM" id="SSF52317">
    <property type="entry name" value="Class I glutamine amidotransferase-like"/>
    <property type="match status" value="1"/>
</dbReference>
<feature type="transmembrane region" description="Helical" evidence="1">
    <location>
        <begin position="233"/>
        <end position="249"/>
    </location>
</feature>
<gene>
    <name evidence="3" type="ORF">ABR189_23355</name>
</gene>
<feature type="transmembrane region" description="Helical" evidence="1">
    <location>
        <begin position="261"/>
        <end position="280"/>
    </location>
</feature>
<sequence>MKKIIRVAKMELNTLFYSPIAWFLLIIFLVQCGIQFSDGMARVIQNQELYSKRFWYNSFVTADLFEDRYRGLFTTITSKLYLYLPLITMGLISRETSSGTIKLLYSSPLKVRDIVLGKFAAMIFFSLLLIAILSIFGITAILTVESVDYGQILSGLFGLFLLLCTYAAIGLFMSCLTSHQVVAALSTFVAFALFAYIGELWQDNDTVREFTYYLSIAGRVSKMIGGLISSKDVLYFLSIIFMFLTFSYFKLRASRESKPAFVRIGRYLAVFGGVSMVIYFSSRPGFIAYLDVSANKAHTISSNGQKILAGMNKGPVEITAYINLLGENFGSGLPKARMNDVEGRWARYVRFKSDIRLNYVYYYDSTAYDPLIYKENKGKSLQQIAEQRAKIYKVGMSRFKTPAEMEKIIDLEPEGKRYVMRVSYNGRSTYLRLFRDQMIFPNEQETMAAFKRLTDDQFPVVGFLEGEMERSSKKLGDRDMGLLANEKGFRNALINQGFDVETVSSANQVPANISILVIADPLKAFSPEAMTNIRQYIDRGGNLLIGGEPGKQQLLNPVLAPLGIQLMDGTLVQPTDDFAPDLVLTDVTKTTAGLSREMFAMQQSGAKVAMNKAAGLKYQQGAFDIKPLLETNSSTTWLKRNPLMNLDAASSDTGKTVEVKTFQTSQITEAKQSENTNNPVFSASEGDEKGTFTTAAALTRKVNGKEQRIVVTGDVDFLSNVEVLLFRNMKDTRIDNFAFGTQVFGWLSNDRYPVETLRPPNKDTKVRLTDRSLSVLKLLWIWILPGALLIFATILLLKRRNN</sequence>
<feature type="transmembrane region" description="Helical" evidence="1">
    <location>
        <begin position="114"/>
        <end position="143"/>
    </location>
</feature>
<dbReference type="EMBL" id="JBEXAC010000002">
    <property type="protein sequence ID" value="MET7000348.1"/>
    <property type="molecule type" value="Genomic_DNA"/>
</dbReference>
<feature type="transmembrane region" description="Helical" evidence="1">
    <location>
        <begin position="181"/>
        <end position="198"/>
    </location>
</feature>
<accession>A0ABV2TBE0</accession>
<feature type="transmembrane region" description="Helical" evidence="1">
    <location>
        <begin position="149"/>
        <end position="169"/>
    </location>
</feature>
<evidence type="ECO:0000313" key="4">
    <source>
        <dbReference type="Proteomes" id="UP001549749"/>
    </source>
</evidence>
<feature type="transmembrane region" description="Helical" evidence="1">
    <location>
        <begin position="72"/>
        <end position="93"/>
    </location>
</feature>
<feature type="domain" description="ABC-type uncharacterised transport system" evidence="2">
    <location>
        <begin position="459"/>
        <end position="721"/>
    </location>
</feature>